<keyword evidence="6 7" id="KW-0472">Membrane</keyword>
<evidence type="ECO:0000313" key="10">
    <source>
        <dbReference type="Proteomes" id="UP001153404"/>
    </source>
</evidence>
<dbReference type="InterPro" id="IPR000515">
    <property type="entry name" value="MetI-like"/>
</dbReference>
<dbReference type="CDD" id="cd06261">
    <property type="entry name" value="TM_PBP2"/>
    <property type="match status" value="1"/>
</dbReference>
<dbReference type="PANTHER" id="PTHR43744:SF3">
    <property type="entry name" value="LACTOSE TRANSPORT SYSTEM PERMEASE PROTEIN LACG"/>
    <property type="match status" value="1"/>
</dbReference>
<evidence type="ECO:0000256" key="7">
    <source>
        <dbReference type="RuleBase" id="RU363032"/>
    </source>
</evidence>
<proteinExistence type="inferred from homology"/>
<evidence type="ECO:0000256" key="4">
    <source>
        <dbReference type="ARBA" id="ARBA00022692"/>
    </source>
</evidence>
<feature type="transmembrane region" description="Helical" evidence="7">
    <location>
        <begin position="111"/>
        <end position="132"/>
    </location>
</feature>
<dbReference type="GO" id="GO:0055085">
    <property type="term" value="P:transmembrane transport"/>
    <property type="evidence" value="ECO:0007669"/>
    <property type="project" value="InterPro"/>
</dbReference>
<evidence type="ECO:0000256" key="3">
    <source>
        <dbReference type="ARBA" id="ARBA00022475"/>
    </source>
</evidence>
<feature type="transmembrane region" description="Helical" evidence="7">
    <location>
        <begin position="81"/>
        <end position="102"/>
    </location>
</feature>
<dbReference type="AlphaFoldDB" id="A0A9X4KRK4"/>
<evidence type="ECO:0000256" key="2">
    <source>
        <dbReference type="ARBA" id="ARBA00022448"/>
    </source>
</evidence>
<keyword evidence="3" id="KW-1003">Cell membrane</keyword>
<evidence type="ECO:0000256" key="1">
    <source>
        <dbReference type="ARBA" id="ARBA00004651"/>
    </source>
</evidence>
<feature type="domain" description="ABC transmembrane type-1" evidence="8">
    <location>
        <begin position="76"/>
        <end position="270"/>
    </location>
</feature>
<name>A0A9X4KRK4_9BACL</name>
<feature type="transmembrane region" description="Helical" evidence="7">
    <location>
        <begin position="251"/>
        <end position="270"/>
    </location>
</feature>
<comment type="similarity">
    <text evidence="7">Belongs to the binding-protein-dependent transport system permease family.</text>
</comment>
<dbReference type="Pfam" id="PF00528">
    <property type="entry name" value="BPD_transp_1"/>
    <property type="match status" value="1"/>
</dbReference>
<dbReference type="PANTHER" id="PTHR43744">
    <property type="entry name" value="ABC TRANSPORTER PERMEASE PROTEIN MG189-RELATED-RELATED"/>
    <property type="match status" value="1"/>
</dbReference>
<comment type="caution">
    <text evidence="9">The sequence shown here is derived from an EMBL/GenBank/DDBJ whole genome shotgun (WGS) entry which is preliminary data.</text>
</comment>
<keyword evidence="2 7" id="KW-0813">Transport</keyword>
<evidence type="ECO:0000313" key="9">
    <source>
        <dbReference type="EMBL" id="MDG0809522.1"/>
    </source>
</evidence>
<evidence type="ECO:0000256" key="6">
    <source>
        <dbReference type="ARBA" id="ARBA00023136"/>
    </source>
</evidence>
<dbReference type="InterPro" id="IPR035906">
    <property type="entry name" value="MetI-like_sf"/>
</dbReference>
<feature type="transmembrane region" description="Helical" evidence="7">
    <location>
        <begin position="144"/>
        <end position="168"/>
    </location>
</feature>
<gene>
    <name evidence="9" type="ORF">OMP40_09305</name>
</gene>
<organism evidence="9 10">
    <name type="scientific">Cohnella rhizosphaerae</name>
    <dbReference type="NCBI Taxonomy" id="1457232"/>
    <lineage>
        <taxon>Bacteria</taxon>
        <taxon>Bacillati</taxon>
        <taxon>Bacillota</taxon>
        <taxon>Bacilli</taxon>
        <taxon>Bacillales</taxon>
        <taxon>Paenibacillaceae</taxon>
        <taxon>Cohnella</taxon>
    </lineage>
</organism>
<evidence type="ECO:0000256" key="5">
    <source>
        <dbReference type="ARBA" id="ARBA00022989"/>
    </source>
</evidence>
<accession>A0A9X4KRK4</accession>
<sequence>MIRARRRLSPAAVRGGIVTFLLMLLTAMELYPIFSIVSNSFKRLPDFFRSPIELPRRLYFGNYIVAFDKLHYFRSLLNTSIILVFSMLVLIVAGSMAAFIIARRPGKWSHLVYLFFVFGIVLPTFTMLVPQIKLIGDLGLKNNYISLILLYGAMGMPMSLFLYTGFFGSIPRELEEAAKMDGSGLFQTYFRIFMPLAAATTTTLVMLQSIGIWNDFVLPDLIMTQPEYKTLMPALNGFYGRMLGQGTRWDYIYAAIVLCILPMIFIFFFGQQISNTRRSRRSD</sequence>
<keyword evidence="4 7" id="KW-0812">Transmembrane</keyword>
<dbReference type="Gene3D" id="1.10.3720.10">
    <property type="entry name" value="MetI-like"/>
    <property type="match status" value="1"/>
</dbReference>
<comment type="subcellular location">
    <subcellularLocation>
        <location evidence="1 7">Cell membrane</location>
        <topology evidence="1 7">Multi-pass membrane protein</topology>
    </subcellularLocation>
</comment>
<dbReference type="RefSeq" id="WP_277530870.1">
    <property type="nucleotide sequence ID" value="NZ_JAPDIA010000003.1"/>
</dbReference>
<dbReference type="Proteomes" id="UP001153404">
    <property type="component" value="Unassembled WGS sequence"/>
</dbReference>
<reference evidence="9" key="1">
    <citation type="submission" date="2022-10" db="EMBL/GenBank/DDBJ databases">
        <title>Comparative genomic analysis of Cohnella hashimotonis sp. nov., isolated from the International Space Station.</title>
        <authorList>
            <person name="Simpson A."/>
            <person name="Venkateswaran K."/>
        </authorList>
    </citation>
    <scope>NUCLEOTIDE SEQUENCE</scope>
    <source>
        <strain evidence="9">DSM 28161</strain>
    </source>
</reference>
<feature type="transmembrane region" description="Helical" evidence="7">
    <location>
        <begin position="189"/>
        <end position="213"/>
    </location>
</feature>
<feature type="transmembrane region" description="Helical" evidence="7">
    <location>
        <begin position="12"/>
        <end position="34"/>
    </location>
</feature>
<protein>
    <submittedName>
        <fullName evidence="9">Carbohydrate ABC transporter permease</fullName>
    </submittedName>
</protein>
<evidence type="ECO:0000259" key="8">
    <source>
        <dbReference type="PROSITE" id="PS50928"/>
    </source>
</evidence>
<keyword evidence="10" id="KW-1185">Reference proteome</keyword>
<dbReference type="EMBL" id="JAPDIA010000003">
    <property type="protein sequence ID" value="MDG0809522.1"/>
    <property type="molecule type" value="Genomic_DNA"/>
</dbReference>
<dbReference type="PROSITE" id="PS50928">
    <property type="entry name" value="ABC_TM1"/>
    <property type="match status" value="1"/>
</dbReference>
<keyword evidence="5 7" id="KW-1133">Transmembrane helix</keyword>
<dbReference type="SUPFAM" id="SSF161098">
    <property type="entry name" value="MetI-like"/>
    <property type="match status" value="1"/>
</dbReference>
<dbReference type="GO" id="GO:0005886">
    <property type="term" value="C:plasma membrane"/>
    <property type="evidence" value="ECO:0007669"/>
    <property type="project" value="UniProtKB-SubCell"/>
</dbReference>